<evidence type="ECO:0000313" key="2">
    <source>
        <dbReference type="EMBL" id="GES37615.1"/>
    </source>
</evidence>
<protein>
    <submittedName>
        <fullName evidence="2">Uncharacterized protein</fullName>
    </submittedName>
</protein>
<reference evidence="2 3" key="1">
    <citation type="journal article" date="2018" name="Biodegradation">
        <title>1,4-Dioxane degradation characteristics of Rhodococcus aetherivorans JCM 14343.</title>
        <authorList>
            <person name="Inoue D."/>
            <person name="Tsunoda T."/>
            <person name="Yamamoto N."/>
            <person name="Ike M."/>
            <person name="Sei K."/>
        </authorList>
    </citation>
    <scope>NUCLEOTIDE SEQUENCE [LARGE SCALE GENOMIC DNA]</scope>
    <source>
        <strain evidence="2 3">JCM 14343</strain>
    </source>
</reference>
<name>A0ABQ0YM23_9NOCA</name>
<accession>A0ABQ0YM23</accession>
<dbReference type="EMBL" id="BLAH01000086">
    <property type="protein sequence ID" value="GES37615.1"/>
    <property type="molecule type" value="Genomic_DNA"/>
</dbReference>
<dbReference type="Proteomes" id="UP000325466">
    <property type="component" value="Unassembled WGS sequence"/>
</dbReference>
<gene>
    <name evidence="2" type="ORF">RAJCM14343_2870</name>
</gene>
<keyword evidence="3" id="KW-1185">Reference proteome</keyword>
<feature type="region of interest" description="Disordered" evidence="1">
    <location>
        <begin position="1"/>
        <end position="59"/>
    </location>
</feature>
<evidence type="ECO:0000256" key="1">
    <source>
        <dbReference type="SAM" id="MobiDB-lite"/>
    </source>
</evidence>
<sequence>MILPAEPVRNRHETTGHGASQYPGPAAVGSANETPRTVSPIRTRVSGTDTPRLRPWSND</sequence>
<comment type="caution">
    <text evidence="2">The sequence shown here is derived from an EMBL/GenBank/DDBJ whole genome shotgun (WGS) entry which is preliminary data.</text>
</comment>
<proteinExistence type="predicted"/>
<organism evidence="2 3">
    <name type="scientific">Rhodococcus aetherivorans</name>
    <dbReference type="NCBI Taxonomy" id="191292"/>
    <lineage>
        <taxon>Bacteria</taxon>
        <taxon>Bacillati</taxon>
        <taxon>Actinomycetota</taxon>
        <taxon>Actinomycetes</taxon>
        <taxon>Mycobacteriales</taxon>
        <taxon>Nocardiaceae</taxon>
        <taxon>Rhodococcus</taxon>
    </lineage>
</organism>
<evidence type="ECO:0000313" key="3">
    <source>
        <dbReference type="Proteomes" id="UP000325466"/>
    </source>
</evidence>